<comment type="caution">
    <text evidence="1">The sequence shown here is derived from an EMBL/GenBank/DDBJ whole genome shotgun (WGS) entry which is preliminary data.</text>
</comment>
<protein>
    <recommendedName>
        <fullName evidence="3">Bacteriocin</fullName>
    </recommendedName>
</protein>
<gene>
    <name evidence="1" type="ORF">DRF60_14495</name>
</gene>
<evidence type="ECO:0000313" key="2">
    <source>
        <dbReference type="Proteomes" id="UP000257030"/>
    </source>
</evidence>
<dbReference type="NCBIfam" id="NF047798">
    <property type="entry name" value="leader_Chryseo"/>
    <property type="match status" value="1"/>
</dbReference>
<dbReference type="Proteomes" id="UP000257030">
    <property type="component" value="Unassembled WGS sequence"/>
</dbReference>
<keyword evidence="2" id="KW-1185">Reference proteome</keyword>
<evidence type="ECO:0000313" key="1">
    <source>
        <dbReference type="EMBL" id="REC76088.1"/>
    </source>
</evidence>
<name>A0A3D9DDQ4_9FLAO</name>
<dbReference type="EMBL" id="QNUH01000012">
    <property type="protein sequence ID" value="REC76088.1"/>
    <property type="molecule type" value="Genomic_DNA"/>
</dbReference>
<sequence length="78" mass="8938">MRLKMLYLETKQINMKNLKKLGRENLKSINGGNTCFEYCPPGPYGVGPEYPKSCEDFNALPECCKLRVRVDYLCFGPI</sequence>
<dbReference type="AlphaFoldDB" id="A0A3D9DDQ4"/>
<evidence type="ECO:0008006" key="3">
    <source>
        <dbReference type="Google" id="ProtNLM"/>
    </source>
</evidence>
<accession>A0A3D9DDQ4</accession>
<proteinExistence type="predicted"/>
<reference evidence="1 2" key="1">
    <citation type="journal article" date="2010" name="Syst. Appl. Microbiol.">
        <title>Four new species of Chryseobacterium from the rhizosphere of coastal sand dune plants, Chryseobacterium elymi sp. nov., Chryseobacterium hagamense sp. nov., Chryseobacterium lathyri sp. nov. and Chryseobacterium rhizosphaerae sp. nov.</title>
        <authorList>
            <person name="Cho S.H."/>
            <person name="Lee K.S."/>
            <person name="Shin D.S."/>
            <person name="Han J.H."/>
            <person name="Park K.S."/>
            <person name="Lee C.H."/>
            <person name="Park K.H."/>
            <person name="Kim S.B."/>
        </authorList>
    </citation>
    <scope>NUCLEOTIDE SEQUENCE [LARGE SCALE GENOMIC DNA]</scope>
    <source>
        <strain evidence="1 2">KCTC 22547</strain>
    </source>
</reference>
<organism evidence="1 2">
    <name type="scientific">Chryseobacterium elymi</name>
    <dbReference type="NCBI Taxonomy" id="395936"/>
    <lineage>
        <taxon>Bacteria</taxon>
        <taxon>Pseudomonadati</taxon>
        <taxon>Bacteroidota</taxon>
        <taxon>Flavobacteriia</taxon>
        <taxon>Flavobacteriales</taxon>
        <taxon>Weeksellaceae</taxon>
        <taxon>Chryseobacterium group</taxon>
        <taxon>Chryseobacterium</taxon>
    </lineage>
</organism>
<dbReference type="InterPro" id="IPR058074">
    <property type="entry name" value="Bacteriocin-like"/>
</dbReference>